<dbReference type="EMBL" id="OR769218">
    <property type="protein sequence ID" value="WQJ54437.1"/>
    <property type="molecule type" value="Genomic_DNA"/>
</dbReference>
<keyword evidence="1" id="KW-0808">Transferase</keyword>
<dbReference type="SUPFAM" id="SSF53335">
    <property type="entry name" value="S-adenosyl-L-methionine-dependent methyltransferases"/>
    <property type="match status" value="1"/>
</dbReference>
<name>A0ABZ0Z7J9_9CAUD</name>
<keyword evidence="1" id="KW-0489">Methyltransferase</keyword>
<evidence type="ECO:0000313" key="2">
    <source>
        <dbReference type="Proteomes" id="UP001346559"/>
    </source>
</evidence>
<sequence length="158" mass="18525">MNNSFDIEQFLSLDSYATEERVSRRKGSGGSNEFFTPFELVKRMSDKISEDQWNNTESNFLEPSFGNGNFVIYIIYNKIQHGSTWQQALEHTYGTELMQDNVIETHERILEMLSKLNIDYNVDTAKSILNNNLVCTDFFKWDYENWCPIKESKCDALF</sequence>
<proteinExistence type="predicted"/>
<protein>
    <submittedName>
        <fullName evidence="1">DNA methyltransferase</fullName>
    </submittedName>
</protein>
<dbReference type="GO" id="GO:0032259">
    <property type="term" value="P:methylation"/>
    <property type="evidence" value="ECO:0007669"/>
    <property type="project" value="UniProtKB-KW"/>
</dbReference>
<dbReference type="InterPro" id="IPR029063">
    <property type="entry name" value="SAM-dependent_MTases_sf"/>
</dbReference>
<dbReference type="Gene3D" id="3.40.50.150">
    <property type="entry name" value="Vaccinia Virus protein VP39"/>
    <property type="match status" value="1"/>
</dbReference>
<organism evidence="1 2">
    <name type="scientific">phage Lak_Megaphage_RVC_AP1_GC26</name>
    <dbReference type="NCBI Taxonomy" id="3109224"/>
    <lineage>
        <taxon>Viruses</taxon>
        <taxon>Duplodnaviria</taxon>
        <taxon>Heunggongvirae</taxon>
        <taxon>Uroviricota</taxon>
        <taxon>Caudoviricetes</taxon>
        <taxon>Caudoviricetes code 15 clade</taxon>
    </lineage>
</organism>
<dbReference type="Proteomes" id="UP001346559">
    <property type="component" value="Segment"/>
</dbReference>
<reference evidence="1 2" key="1">
    <citation type="submission" date="2023-11" db="EMBL/GenBank/DDBJ databases">
        <authorList>
            <person name="Cook R."/>
            <person name="Crisci M."/>
            <person name="Pye H."/>
            <person name="Adriaenssens E."/>
            <person name="Santini J."/>
        </authorList>
    </citation>
    <scope>NUCLEOTIDE SEQUENCE [LARGE SCALE GENOMIC DNA]</scope>
    <source>
        <strain evidence="1">Lak_Megaphage_RVC_AP1_GC26</strain>
    </source>
</reference>
<evidence type="ECO:0000313" key="1">
    <source>
        <dbReference type="EMBL" id="WQJ54437.1"/>
    </source>
</evidence>
<dbReference type="GO" id="GO:0008168">
    <property type="term" value="F:methyltransferase activity"/>
    <property type="evidence" value="ECO:0007669"/>
    <property type="project" value="UniProtKB-KW"/>
</dbReference>
<keyword evidence="2" id="KW-1185">Reference proteome</keyword>
<accession>A0ABZ0Z7J9</accession>